<sequence length="59" mass="7105">VQTCNLLAGKSYQITESLEIWLEPSALRLCFREQKQVDYKLELHPRLVDYYLVEIKKEY</sequence>
<protein>
    <submittedName>
        <fullName evidence="1">794_t:CDS:1</fullName>
    </submittedName>
</protein>
<name>A0A9N8V9K0_9GLOM</name>
<feature type="non-terminal residue" evidence="1">
    <location>
        <position position="1"/>
    </location>
</feature>
<proteinExistence type="predicted"/>
<dbReference type="Proteomes" id="UP000789396">
    <property type="component" value="Unassembled WGS sequence"/>
</dbReference>
<dbReference type="EMBL" id="CAJVPZ010000003">
    <property type="protein sequence ID" value="CAG8448019.1"/>
    <property type="molecule type" value="Genomic_DNA"/>
</dbReference>
<organism evidence="1 2">
    <name type="scientific">Racocetra fulgida</name>
    <dbReference type="NCBI Taxonomy" id="60492"/>
    <lineage>
        <taxon>Eukaryota</taxon>
        <taxon>Fungi</taxon>
        <taxon>Fungi incertae sedis</taxon>
        <taxon>Mucoromycota</taxon>
        <taxon>Glomeromycotina</taxon>
        <taxon>Glomeromycetes</taxon>
        <taxon>Diversisporales</taxon>
        <taxon>Gigasporaceae</taxon>
        <taxon>Racocetra</taxon>
    </lineage>
</organism>
<evidence type="ECO:0000313" key="2">
    <source>
        <dbReference type="Proteomes" id="UP000789396"/>
    </source>
</evidence>
<dbReference type="OrthoDB" id="10491193at2759"/>
<reference evidence="1" key="1">
    <citation type="submission" date="2021-06" db="EMBL/GenBank/DDBJ databases">
        <authorList>
            <person name="Kallberg Y."/>
            <person name="Tangrot J."/>
            <person name="Rosling A."/>
        </authorList>
    </citation>
    <scope>NUCLEOTIDE SEQUENCE</scope>
    <source>
        <strain evidence="1">IN212</strain>
    </source>
</reference>
<comment type="caution">
    <text evidence="1">The sequence shown here is derived from an EMBL/GenBank/DDBJ whole genome shotgun (WGS) entry which is preliminary data.</text>
</comment>
<keyword evidence="2" id="KW-1185">Reference proteome</keyword>
<gene>
    <name evidence="1" type="ORF">RFULGI_LOCUS56</name>
</gene>
<evidence type="ECO:0000313" key="1">
    <source>
        <dbReference type="EMBL" id="CAG8448019.1"/>
    </source>
</evidence>
<dbReference type="AlphaFoldDB" id="A0A9N8V9K0"/>
<accession>A0A9N8V9K0</accession>